<dbReference type="Pfam" id="PF03457">
    <property type="entry name" value="HA"/>
    <property type="match status" value="3"/>
</dbReference>
<evidence type="ECO:0000256" key="1">
    <source>
        <dbReference type="SAM" id="MobiDB-lite"/>
    </source>
</evidence>
<gene>
    <name evidence="3" type="ORF">FRACYDRAFT_201645</name>
</gene>
<dbReference type="EMBL" id="KV784418">
    <property type="protein sequence ID" value="OEU06263.1"/>
    <property type="molecule type" value="Genomic_DNA"/>
</dbReference>
<name>A0A1E7EL34_9STRA</name>
<feature type="region of interest" description="Disordered" evidence="1">
    <location>
        <begin position="1"/>
        <end position="57"/>
    </location>
</feature>
<dbReference type="InParanoid" id="A0A1E7EL34"/>
<dbReference type="InterPro" id="IPR005114">
    <property type="entry name" value="Helicase_assoc"/>
</dbReference>
<dbReference type="OrthoDB" id="125683at2759"/>
<sequence>MKNDIENSKGDVRPTNRKRTRDHSDDEESCDETEDSADSNQDKGSKSPVVRGKRRRIDNKSLHDTNWEKTFQRLVAYKEIHNHTMVPSHYDEDPPLGLWVSRQRYQYRNDELPSNRLDLLNSIDFAWNLYDKTWRRMFKKLVVYKEKHKNTMVPSQYDEDPKFGKWVSQQRGIYKNDDMPSNRLDLLNSIDFEWEGVQGKKYEKWDDVFQKLVAYNKLHKHTMVPKPYDEDPPLGRWVSTQRKVFNKNKLLKERLDKLNSIGFVWRVLR</sequence>
<feature type="compositionally biased region" description="Basic and acidic residues" evidence="1">
    <location>
        <begin position="1"/>
        <end position="14"/>
    </location>
</feature>
<keyword evidence="4" id="KW-1185">Reference proteome</keyword>
<dbReference type="AlphaFoldDB" id="A0A1E7EL34"/>
<feature type="domain" description="Helicase-associated" evidence="2">
    <location>
        <begin position="131"/>
        <end position="192"/>
    </location>
</feature>
<dbReference type="PANTHER" id="PTHR33418:SF1">
    <property type="entry name" value="HELICASE-ASSOCIATED DOMAIN-CONTAINING PROTEIN"/>
    <property type="match status" value="1"/>
</dbReference>
<evidence type="ECO:0000313" key="4">
    <source>
        <dbReference type="Proteomes" id="UP000095751"/>
    </source>
</evidence>
<evidence type="ECO:0000259" key="2">
    <source>
        <dbReference type="Pfam" id="PF03457"/>
    </source>
</evidence>
<evidence type="ECO:0000313" key="3">
    <source>
        <dbReference type="EMBL" id="OEU06263.1"/>
    </source>
</evidence>
<proteinExistence type="predicted"/>
<dbReference type="Proteomes" id="UP000095751">
    <property type="component" value="Unassembled WGS sequence"/>
</dbReference>
<protein>
    <recommendedName>
        <fullName evidence="2">Helicase-associated domain-containing protein</fullName>
    </recommendedName>
</protein>
<organism evidence="3 4">
    <name type="scientific">Fragilariopsis cylindrus CCMP1102</name>
    <dbReference type="NCBI Taxonomy" id="635003"/>
    <lineage>
        <taxon>Eukaryota</taxon>
        <taxon>Sar</taxon>
        <taxon>Stramenopiles</taxon>
        <taxon>Ochrophyta</taxon>
        <taxon>Bacillariophyta</taxon>
        <taxon>Bacillariophyceae</taxon>
        <taxon>Bacillariophycidae</taxon>
        <taxon>Bacillariales</taxon>
        <taxon>Bacillariaceae</taxon>
        <taxon>Fragilariopsis</taxon>
    </lineage>
</organism>
<dbReference type="KEGG" id="fcy:FRACYDRAFT_201645"/>
<dbReference type="Gene3D" id="6.10.140.530">
    <property type="match status" value="3"/>
</dbReference>
<reference evidence="3 4" key="1">
    <citation type="submission" date="2016-09" db="EMBL/GenBank/DDBJ databases">
        <title>Extensive genetic diversity and differential bi-allelic expression allows diatom success in the polar Southern Ocean.</title>
        <authorList>
            <consortium name="DOE Joint Genome Institute"/>
            <person name="Mock T."/>
            <person name="Otillar R.P."/>
            <person name="Strauss J."/>
            <person name="Dupont C."/>
            <person name="Frickenhaus S."/>
            <person name="Maumus F."/>
            <person name="Mcmullan M."/>
            <person name="Sanges R."/>
            <person name="Schmutz J."/>
            <person name="Toseland A."/>
            <person name="Valas R."/>
            <person name="Veluchamy A."/>
            <person name="Ward B.J."/>
            <person name="Allen A."/>
            <person name="Barry K."/>
            <person name="Falciatore A."/>
            <person name="Ferrante M."/>
            <person name="Fortunato A.E."/>
            <person name="Gloeckner G."/>
            <person name="Gruber A."/>
            <person name="Hipkin R."/>
            <person name="Janech M."/>
            <person name="Kroth P."/>
            <person name="Leese F."/>
            <person name="Lindquist E."/>
            <person name="Lyon B.R."/>
            <person name="Martin J."/>
            <person name="Mayer C."/>
            <person name="Parker M."/>
            <person name="Quesneville H."/>
            <person name="Raymond J."/>
            <person name="Uhlig C."/>
            <person name="Valentin K.U."/>
            <person name="Worden A.Z."/>
            <person name="Armbrust E.V."/>
            <person name="Bowler C."/>
            <person name="Green B."/>
            <person name="Moulton V."/>
            <person name="Van Oosterhout C."/>
            <person name="Grigoriev I."/>
        </authorList>
    </citation>
    <scope>NUCLEOTIDE SEQUENCE [LARGE SCALE GENOMIC DNA]</scope>
    <source>
        <strain evidence="3 4">CCMP1102</strain>
    </source>
</reference>
<dbReference type="PANTHER" id="PTHR33418">
    <property type="entry name" value="HELICASE-ASSOCIATED"/>
    <property type="match status" value="1"/>
</dbReference>
<feature type="domain" description="Helicase-associated" evidence="2">
    <location>
        <begin position="203"/>
        <end position="263"/>
    </location>
</feature>
<accession>A0A1E7EL34</accession>
<feature type="domain" description="Helicase-associated" evidence="2">
    <location>
        <begin position="63"/>
        <end position="125"/>
    </location>
</feature>
<feature type="compositionally biased region" description="Acidic residues" evidence="1">
    <location>
        <begin position="25"/>
        <end position="37"/>
    </location>
</feature>